<dbReference type="CDD" id="cd04301">
    <property type="entry name" value="NAT_SF"/>
    <property type="match status" value="1"/>
</dbReference>
<dbReference type="Gene3D" id="3.40.630.30">
    <property type="match status" value="1"/>
</dbReference>
<organism evidence="2 3">
    <name type="scientific">Pseudotenacibaculum haliotis</name>
    <dbReference type="NCBI Taxonomy" id="1862138"/>
    <lineage>
        <taxon>Bacteria</taxon>
        <taxon>Pseudomonadati</taxon>
        <taxon>Bacteroidota</taxon>
        <taxon>Flavobacteriia</taxon>
        <taxon>Flavobacteriales</taxon>
        <taxon>Flavobacteriaceae</taxon>
        <taxon>Pseudotenacibaculum</taxon>
    </lineage>
</organism>
<dbReference type="InterPro" id="IPR016181">
    <property type="entry name" value="Acyl_CoA_acyltransferase"/>
</dbReference>
<sequence>MNIHIESIQPTDILQVIPLIRKINHKTPLDLLESRMKEMIELPHYECIGMYLDGKLIGISGLWYSTRHYIGKTVEPDHVVIDENYRNQGLGKKFFDWIHDYTQSKGCEAIELNTYVENRKSHKFYYNEGYEIFGFHMLKVMREDKKFY</sequence>
<evidence type="ECO:0000313" key="3">
    <source>
        <dbReference type="Proteomes" id="UP001597508"/>
    </source>
</evidence>
<name>A0ABW5LU93_9FLAO</name>
<evidence type="ECO:0000259" key="1">
    <source>
        <dbReference type="PROSITE" id="PS51186"/>
    </source>
</evidence>
<dbReference type="Pfam" id="PF00583">
    <property type="entry name" value="Acetyltransf_1"/>
    <property type="match status" value="1"/>
</dbReference>
<dbReference type="EMBL" id="JBHULH010000009">
    <property type="protein sequence ID" value="MFD2568355.1"/>
    <property type="molecule type" value="Genomic_DNA"/>
</dbReference>
<gene>
    <name evidence="2" type="ORF">ACFSRZ_13335</name>
</gene>
<feature type="domain" description="N-acetyltransferase" evidence="1">
    <location>
        <begin position="3"/>
        <end position="148"/>
    </location>
</feature>
<keyword evidence="3" id="KW-1185">Reference proteome</keyword>
<dbReference type="RefSeq" id="WP_379667063.1">
    <property type="nucleotide sequence ID" value="NZ_JBHULH010000009.1"/>
</dbReference>
<reference evidence="3" key="1">
    <citation type="journal article" date="2019" name="Int. J. Syst. Evol. Microbiol.">
        <title>The Global Catalogue of Microorganisms (GCM) 10K type strain sequencing project: providing services to taxonomists for standard genome sequencing and annotation.</title>
        <authorList>
            <consortium name="The Broad Institute Genomics Platform"/>
            <consortium name="The Broad Institute Genome Sequencing Center for Infectious Disease"/>
            <person name="Wu L."/>
            <person name="Ma J."/>
        </authorList>
    </citation>
    <scope>NUCLEOTIDE SEQUENCE [LARGE SCALE GENOMIC DNA]</scope>
    <source>
        <strain evidence="3">KCTC 52127</strain>
    </source>
</reference>
<dbReference type="InterPro" id="IPR000182">
    <property type="entry name" value="GNAT_dom"/>
</dbReference>
<proteinExistence type="predicted"/>
<accession>A0ABW5LU93</accession>
<evidence type="ECO:0000313" key="2">
    <source>
        <dbReference type="EMBL" id="MFD2568355.1"/>
    </source>
</evidence>
<dbReference type="SUPFAM" id="SSF55729">
    <property type="entry name" value="Acyl-CoA N-acyltransferases (Nat)"/>
    <property type="match status" value="1"/>
</dbReference>
<dbReference type="PROSITE" id="PS51186">
    <property type="entry name" value="GNAT"/>
    <property type="match status" value="1"/>
</dbReference>
<protein>
    <submittedName>
        <fullName evidence="2">GNAT family N-acetyltransferase</fullName>
    </submittedName>
</protein>
<dbReference type="Proteomes" id="UP001597508">
    <property type="component" value="Unassembled WGS sequence"/>
</dbReference>
<comment type="caution">
    <text evidence="2">The sequence shown here is derived from an EMBL/GenBank/DDBJ whole genome shotgun (WGS) entry which is preliminary data.</text>
</comment>